<organism evidence="7 8">
    <name type="scientific">Rhodococcus chondri</name>
    <dbReference type="NCBI Taxonomy" id="3065941"/>
    <lineage>
        <taxon>Bacteria</taxon>
        <taxon>Bacillati</taxon>
        <taxon>Actinomycetota</taxon>
        <taxon>Actinomycetes</taxon>
        <taxon>Mycobacteriales</taxon>
        <taxon>Nocardiaceae</taxon>
        <taxon>Rhodococcus</taxon>
    </lineage>
</organism>
<gene>
    <name evidence="7" type="ORF">Q8814_16620</name>
</gene>
<sequence length="180" mass="18901">MKIYQLAAQSLSELGVRTVFGLMGDANLAYVGDFVEHHGGEFVAAVVEGGAVSMADGYARMSGGVGVASVTHGPAVTNCTTALVEAVRSRSAVLLLTGSTPDVRDHFQDFDLEGFARLTGAEYRRVRRADAVGTDIAEALARVAATRIPLVLDLPYDLLEIEVARESPRAVPPPPVPGAP</sequence>
<comment type="pathway">
    <text evidence="2">Amino-acid biosynthesis; L-valine biosynthesis; L-valine from pyruvate: step 1/4.</text>
</comment>
<accession>A0ABU7JUN4</accession>
<protein>
    <recommendedName>
        <fullName evidence="4">acetolactate synthase</fullName>
        <ecNumber evidence="4">2.2.1.6</ecNumber>
    </recommendedName>
</protein>
<evidence type="ECO:0000313" key="7">
    <source>
        <dbReference type="EMBL" id="MEE2033724.1"/>
    </source>
</evidence>
<evidence type="ECO:0000256" key="3">
    <source>
        <dbReference type="ARBA" id="ARBA00007812"/>
    </source>
</evidence>
<name>A0ABU7JUN4_9NOCA</name>
<comment type="caution">
    <text evidence="7">The sequence shown here is derived from an EMBL/GenBank/DDBJ whole genome shotgun (WGS) entry which is preliminary data.</text>
</comment>
<evidence type="ECO:0000256" key="2">
    <source>
        <dbReference type="ARBA" id="ARBA00005025"/>
    </source>
</evidence>
<comment type="similarity">
    <text evidence="3">Belongs to the TPP enzyme family.</text>
</comment>
<keyword evidence="5" id="KW-0100">Branched-chain amino acid biosynthesis</keyword>
<evidence type="ECO:0000256" key="5">
    <source>
        <dbReference type="ARBA" id="ARBA00023304"/>
    </source>
</evidence>
<evidence type="ECO:0000256" key="1">
    <source>
        <dbReference type="ARBA" id="ARBA00004974"/>
    </source>
</evidence>
<dbReference type="Gene3D" id="3.40.50.970">
    <property type="match status" value="1"/>
</dbReference>
<evidence type="ECO:0000256" key="4">
    <source>
        <dbReference type="ARBA" id="ARBA00013145"/>
    </source>
</evidence>
<dbReference type="CDD" id="cd07035">
    <property type="entry name" value="TPP_PYR_POX_like"/>
    <property type="match status" value="1"/>
</dbReference>
<reference evidence="7 8" key="1">
    <citation type="submission" date="2023-08" db="EMBL/GenBank/DDBJ databases">
        <authorList>
            <person name="Girao M."/>
            <person name="Carvalho M.F."/>
        </authorList>
    </citation>
    <scope>NUCLEOTIDE SEQUENCE [LARGE SCALE GENOMIC DNA]</scope>
    <source>
        <strain evidence="7 8">CC-R104</strain>
    </source>
</reference>
<comment type="pathway">
    <text evidence="1">Amino-acid biosynthesis; L-isoleucine biosynthesis; L-isoleucine from 2-oxobutanoate: step 1/4.</text>
</comment>
<dbReference type="EC" id="2.2.1.6" evidence="4"/>
<dbReference type="Pfam" id="PF02776">
    <property type="entry name" value="TPP_enzyme_N"/>
    <property type="match status" value="1"/>
</dbReference>
<dbReference type="InterPro" id="IPR029061">
    <property type="entry name" value="THDP-binding"/>
</dbReference>
<feature type="non-terminal residue" evidence="7">
    <location>
        <position position="180"/>
    </location>
</feature>
<dbReference type="InterPro" id="IPR012001">
    <property type="entry name" value="Thiamin_PyroP_enz_TPP-bd_dom"/>
</dbReference>
<dbReference type="SUPFAM" id="SSF52518">
    <property type="entry name" value="Thiamin diphosphate-binding fold (THDP-binding)"/>
    <property type="match status" value="1"/>
</dbReference>
<dbReference type="Proteomes" id="UP001331936">
    <property type="component" value="Unassembled WGS sequence"/>
</dbReference>
<dbReference type="PANTHER" id="PTHR18968">
    <property type="entry name" value="THIAMINE PYROPHOSPHATE ENZYMES"/>
    <property type="match status" value="1"/>
</dbReference>
<evidence type="ECO:0000313" key="8">
    <source>
        <dbReference type="Proteomes" id="UP001331936"/>
    </source>
</evidence>
<dbReference type="InterPro" id="IPR045229">
    <property type="entry name" value="TPP_enz"/>
</dbReference>
<dbReference type="EMBL" id="JAUZMZ010000096">
    <property type="protein sequence ID" value="MEE2033724.1"/>
    <property type="molecule type" value="Genomic_DNA"/>
</dbReference>
<evidence type="ECO:0000259" key="6">
    <source>
        <dbReference type="Pfam" id="PF02776"/>
    </source>
</evidence>
<keyword evidence="5" id="KW-0028">Amino-acid biosynthesis</keyword>
<dbReference type="PANTHER" id="PTHR18968:SF13">
    <property type="entry name" value="ACETOLACTATE SYNTHASE CATALYTIC SUBUNIT, MITOCHONDRIAL"/>
    <property type="match status" value="1"/>
</dbReference>
<feature type="domain" description="Thiamine pyrophosphate enzyme N-terminal TPP-binding" evidence="6">
    <location>
        <begin position="1"/>
        <end position="108"/>
    </location>
</feature>
<dbReference type="RefSeq" id="WP_330153117.1">
    <property type="nucleotide sequence ID" value="NZ_JAUZMZ010000096.1"/>
</dbReference>
<proteinExistence type="inferred from homology"/>
<keyword evidence="8" id="KW-1185">Reference proteome</keyword>